<name>A0A1X3GM25_9BRAD</name>
<proteinExistence type="predicted"/>
<keyword evidence="1" id="KW-0472">Membrane</keyword>
<keyword evidence="1" id="KW-1133">Transmembrane helix</keyword>
<dbReference type="Proteomes" id="UP000193553">
    <property type="component" value="Unassembled WGS sequence"/>
</dbReference>
<comment type="caution">
    <text evidence="2">The sequence shown here is derived from an EMBL/GenBank/DDBJ whole genome shotgun (WGS) entry which is preliminary data.</text>
</comment>
<organism evidence="2 3">
    <name type="scientific">Bradyrhizobium canariense</name>
    <dbReference type="NCBI Taxonomy" id="255045"/>
    <lineage>
        <taxon>Bacteria</taxon>
        <taxon>Pseudomonadati</taxon>
        <taxon>Pseudomonadota</taxon>
        <taxon>Alphaproteobacteria</taxon>
        <taxon>Hyphomicrobiales</taxon>
        <taxon>Nitrobacteraceae</taxon>
        <taxon>Bradyrhizobium</taxon>
    </lineage>
</organism>
<dbReference type="Pfam" id="PF11391">
    <property type="entry name" value="DUF2798"/>
    <property type="match status" value="1"/>
</dbReference>
<accession>A0A1X3GM25</accession>
<feature type="transmembrane region" description="Helical" evidence="1">
    <location>
        <begin position="58"/>
        <end position="80"/>
    </location>
</feature>
<reference evidence="2 3" key="1">
    <citation type="submission" date="2017-03" db="EMBL/GenBank/DDBJ databases">
        <title>Whole genome sequences of fourteen strains of Bradyrhizobium canariense and one strain of Bradyrhizobium japonicum isolated from Lupinus (Papilionoideae: Genisteae) species in Algeria.</title>
        <authorList>
            <person name="Crovadore J."/>
            <person name="Chekireb D."/>
            <person name="Brachmann A."/>
            <person name="Chablais R."/>
            <person name="Cochard B."/>
            <person name="Lefort F."/>
        </authorList>
    </citation>
    <scope>NUCLEOTIDE SEQUENCE [LARGE SCALE GENOMIC DNA]</scope>
    <source>
        <strain evidence="2 3">UBMA195</strain>
    </source>
</reference>
<dbReference type="OrthoDB" id="8240012at2"/>
<sequence>MCLAWPDAAKQHGRVMPGIPRRYSHFVFGIIQSGLTSLIAAGIASFPAGNALDFLAHWMVSWLIAWAAMLPIVLLAAPAIRAFSLRLTREEGGSQTGRPARKSA</sequence>
<evidence type="ECO:0000313" key="2">
    <source>
        <dbReference type="EMBL" id="OSJ11848.1"/>
    </source>
</evidence>
<dbReference type="InterPro" id="IPR021529">
    <property type="entry name" value="DUF2798"/>
</dbReference>
<keyword evidence="2" id="KW-0808">Transferase</keyword>
<gene>
    <name evidence="2" type="ORF">BSZ18_14195</name>
</gene>
<feature type="transmembrane region" description="Helical" evidence="1">
    <location>
        <begin position="26"/>
        <end position="46"/>
    </location>
</feature>
<protein>
    <submittedName>
        <fullName evidence="2">GNAT family acetyltransferase</fullName>
    </submittedName>
</protein>
<dbReference type="EMBL" id="NAFI01000168">
    <property type="protein sequence ID" value="OSJ11848.1"/>
    <property type="molecule type" value="Genomic_DNA"/>
</dbReference>
<evidence type="ECO:0000256" key="1">
    <source>
        <dbReference type="SAM" id="Phobius"/>
    </source>
</evidence>
<dbReference type="GO" id="GO:0016740">
    <property type="term" value="F:transferase activity"/>
    <property type="evidence" value="ECO:0007669"/>
    <property type="project" value="UniProtKB-KW"/>
</dbReference>
<keyword evidence="1" id="KW-0812">Transmembrane</keyword>
<dbReference type="AlphaFoldDB" id="A0A1X3GM25"/>
<evidence type="ECO:0000313" key="3">
    <source>
        <dbReference type="Proteomes" id="UP000193553"/>
    </source>
</evidence>